<dbReference type="InterPro" id="IPR046977">
    <property type="entry name" value="RsmC/RlmG"/>
</dbReference>
<dbReference type="RefSeq" id="WP_193080579.1">
    <property type="nucleotide sequence ID" value="NZ_CP045201.1"/>
</dbReference>
<feature type="compositionally biased region" description="Basic residues" evidence="6">
    <location>
        <begin position="343"/>
        <end position="353"/>
    </location>
</feature>
<keyword evidence="1" id="KW-0963">Cytoplasm</keyword>
<protein>
    <submittedName>
        <fullName evidence="8">Methyltransferase</fullName>
    </submittedName>
</protein>
<evidence type="ECO:0000256" key="4">
    <source>
        <dbReference type="ARBA" id="ARBA00022679"/>
    </source>
</evidence>
<dbReference type="CDD" id="cd02440">
    <property type="entry name" value="AdoMet_MTases"/>
    <property type="match status" value="1"/>
</dbReference>
<dbReference type="InterPro" id="IPR002052">
    <property type="entry name" value="DNA_methylase_N6_adenine_CS"/>
</dbReference>
<dbReference type="PANTHER" id="PTHR47816">
    <property type="entry name" value="RIBOSOMAL RNA SMALL SUBUNIT METHYLTRANSFERASE C"/>
    <property type="match status" value="1"/>
</dbReference>
<dbReference type="Gene3D" id="3.40.50.150">
    <property type="entry name" value="Vaccinia Virus protein VP39"/>
    <property type="match status" value="2"/>
</dbReference>
<dbReference type="GO" id="GO:0006364">
    <property type="term" value="P:rRNA processing"/>
    <property type="evidence" value="ECO:0007669"/>
    <property type="project" value="UniProtKB-KW"/>
</dbReference>
<feature type="region of interest" description="Disordered" evidence="6">
    <location>
        <begin position="319"/>
        <end position="353"/>
    </location>
</feature>
<keyword evidence="2" id="KW-0698">rRNA processing</keyword>
<dbReference type="GO" id="GO:0032259">
    <property type="term" value="P:methylation"/>
    <property type="evidence" value="ECO:0007669"/>
    <property type="project" value="UniProtKB-KW"/>
</dbReference>
<proteinExistence type="predicted"/>
<dbReference type="GO" id="GO:0003676">
    <property type="term" value="F:nucleic acid binding"/>
    <property type="evidence" value="ECO:0007669"/>
    <property type="project" value="InterPro"/>
</dbReference>
<dbReference type="PANTHER" id="PTHR47816:SF4">
    <property type="entry name" value="RIBOSOMAL RNA SMALL SUBUNIT METHYLTRANSFERASE C"/>
    <property type="match status" value="1"/>
</dbReference>
<sequence length="353" mass="37372">MTGARLSLALEAGGLVLPEGRIAILSPREGADLSPFPKDRCHVVSGFKPDYDAFVAAGYDCDVAPEGPYGAVMVCLPRAKAAAKALIAEAQALTDGPVIVDGQKEDGIESILKECRNRVSIIGPINKAHGKMFWMASADMAGAVFADWQDVPGAVEGGFVTSAGAFSADGVDPGSLFLADSLPPLRGRVADLGAGWGYLSARMLSNEAITSLDLIEADHAALECARANVPDPRASFHWADARDWRSDTSYDAVVMNPPFHTGRIADPELGRAFIRAAAKLLSPRGTLYLVANRHLGYETVLAEIFSKVSEFGGDRSFKLLSAERPTRQGTGQGVKSGAEHAGRAPRAKNGKQR</sequence>
<dbReference type="GO" id="GO:0008170">
    <property type="term" value="F:N-methyltransferase activity"/>
    <property type="evidence" value="ECO:0007669"/>
    <property type="project" value="UniProtKB-ARBA"/>
</dbReference>
<evidence type="ECO:0000256" key="1">
    <source>
        <dbReference type="ARBA" id="ARBA00022490"/>
    </source>
</evidence>
<accession>A0A7L9WRA5</accession>
<evidence type="ECO:0000256" key="5">
    <source>
        <dbReference type="ARBA" id="ARBA00022691"/>
    </source>
</evidence>
<dbReference type="Pfam" id="PF05175">
    <property type="entry name" value="MTS"/>
    <property type="match status" value="1"/>
</dbReference>
<dbReference type="GO" id="GO:0008757">
    <property type="term" value="F:S-adenosylmethionine-dependent methyltransferase activity"/>
    <property type="evidence" value="ECO:0007669"/>
    <property type="project" value="InterPro"/>
</dbReference>
<evidence type="ECO:0000256" key="3">
    <source>
        <dbReference type="ARBA" id="ARBA00022603"/>
    </source>
</evidence>
<evidence type="ECO:0000256" key="2">
    <source>
        <dbReference type="ARBA" id="ARBA00022552"/>
    </source>
</evidence>
<dbReference type="PROSITE" id="PS00092">
    <property type="entry name" value="N6_MTASE"/>
    <property type="match status" value="1"/>
</dbReference>
<name>A0A7L9WRA5_9RHOB</name>
<dbReference type="SUPFAM" id="SSF53335">
    <property type="entry name" value="S-adenosyl-L-methionine-dependent methyltransferases"/>
    <property type="match status" value="1"/>
</dbReference>
<evidence type="ECO:0000259" key="7">
    <source>
        <dbReference type="Pfam" id="PF05175"/>
    </source>
</evidence>
<evidence type="ECO:0000313" key="9">
    <source>
        <dbReference type="Proteomes" id="UP000594118"/>
    </source>
</evidence>
<keyword evidence="4 8" id="KW-0808">Transferase</keyword>
<dbReference type="KEGG" id="pshq:F3W81_17385"/>
<keyword evidence="9" id="KW-1185">Reference proteome</keyword>
<dbReference type="EMBL" id="CP045201">
    <property type="protein sequence ID" value="QOL82443.1"/>
    <property type="molecule type" value="Genomic_DNA"/>
</dbReference>
<dbReference type="InterPro" id="IPR029063">
    <property type="entry name" value="SAM-dependent_MTases_sf"/>
</dbReference>
<keyword evidence="3 8" id="KW-0489">Methyltransferase</keyword>
<evidence type="ECO:0000313" key="8">
    <source>
        <dbReference type="EMBL" id="QOL82443.1"/>
    </source>
</evidence>
<reference evidence="8 9" key="1">
    <citation type="submission" date="2019-10" db="EMBL/GenBank/DDBJ databases">
        <title>Pseudopuniceibacterium sp. HQ09 islated from Antarctica.</title>
        <authorList>
            <person name="Liao L."/>
            <person name="Su S."/>
            <person name="Chen B."/>
            <person name="Yu Y."/>
        </authorList>
    </citation>
    <scope>NUCLEOTIDE SEQUENCE [LARGE SCALE GENOMIC DNA]</scope>
    <source>
        <strain evidence="8 9">HQ09</strain>
    </source>
</reference>
<feature type="domain" description="Methyltransferase small" evidence="7">
    <location>
        <begin position="158"/>
        <end position="320"/>
    </location>
</feature>
<dbReference type="Proteomes" id="UP000594118">
    <property type="component" value="Chromosome"/>
</dbReference>
<organism evidence="8 9">
    <name type="scientific">Pseudooceanicola spongiae</name>
    <dbReference type="NCBI Taxonomy" id="2613965"/>
    <lineage>
        <taxon>Bacteria</taxon>
        <taxon>Pseudomonadati</taxon>
        <taxon>Pseudomonadota</taxon>
        <taxon>Alphaproteobacteria</taxon>
        <taxon>Rhodobacterales</taxon>
        <taxon>Paracoccaceae</taxon>
        <taxon>Pseudooceanicola</taxon>
    </lineage>
</organism>
<gene>
    <name evidence="8" type="ORF">F3W81_17385</name>
</gene>
<dbReference type="AlphaFoldDB" id="A0A7L9WRA5"/>
<evidence type="ECO:0000256" key="6">
    <source>
        <dbReference type="SAM" id="MobiDB-lite"/>
    </source>
</evidence>
<dbReference type="InterPro" id="IPR007848">
    <property type="entry name" value="Small_mtfrase_dom"/>
</dbReference>
<keyword evidence="5" id="KW-0949">S-adenosyl-L-methionine</keyword>